<dbReference type="Pfam" id="PF04542">
    <property type="entry name" value="Sigma70_r2"/>
    <property type="match status" value="1"/>
</dbReference>
<dbReference type="NCBIfam" id="TIGR02985">
    <property type="entry name" value="Sig70_bacteroi1"/>
    <property type="match status" value="1"/>
</dbReference>
<evidence type="ECO:0000259" key="5">
    <source>
        <dbReference type="Pfam" id="PF04542"/>
    </source>
</evidence>
<dbReference type="InterPro" id="IPR014327">
    <property type="entry name" value="RNA_pol_sigma70_bacteroid"/>
</dbReference>
<evidence type="ECO:0000256" key="1">
    <source>
        <dbReference type="ARBA" id="ARBA00010641"/>
    </source>
</evidence>
<dbReference type="SUPFAM" id="SSF88659">
    <property type="entry name" value="Sigma3 and sigma4 domains of RNA polymerase sigma factors"/>
    <property type="match status" value="1"/>
</dbReference>
<name>R9GYX0_BACT4</name>
<dbReference type="SUPFAM" id="SSF88946">
    <property type="entry name" value="Sigma2 domain of RNA polymerase sigma factors"/>
    <property type="match status" value="1"/>
</dbReference>
<evidence type="ECO:0000256" key="3">
    <source>
        <dbReference type="ARBA" id="ARBA00023082"/>
    </source>
</evidence>
<keyword evidence="3" id="KW-0731">Sigma factor</keyword>
<dbReference type="Gene3D" id="1.10.10.10">
    <property type="entry name" value="Winged helix-like DNA-binding domain superfamily/Winged helix DNA-binding domain"/>
    <property type="match status" value="1"/>
</dbReference>
<proteinExistence type="inferred from homology"/>
<dbReference type="InterPro" id="IPR013325">
    <property type="entry name" value="RNA_pol_sigma_r2"/>
</dbReference>
<evidence type="ECO:0000313" key="7">
    <source>
        <dbReference type="EMBL" id="EOR96873.1"/>
    </source>
</evidence>
<dbReference type="InterPro" id="IPR036388">
    <property type="entry name" value="WH-like_DNA-bd_sf"/>
</dbReference>
<dbReference type="HOGENOM" id="CLU_047691_4_1_10"/>
<reference evidence="7 8" key="1">
    <citation type="submission" date="2013-04" db="EMBL/GenBank/DDBJ databases">
        <title>The Genome Sequence of Bacteroides thetaiotaomicron dnLKV9.</title>
        <authorList>
            <consortium name="The Broad Institute Genomics Platform"/>
            <consortium name="The Broad Institute Genome Sequencing Center for Infectious Disease"/>
            <person name="Earl A."/>
            <person name="Xavier R."/>
            <person name="Kuhn K."/>
            <person name="Stappenbeck T."/>
            <person name="Walker B."/>
            <person name="Young S."/>
            <person name="Zeng Q."/>
            <person name="Gargeya S."/>
            <person name="Fitzgerald M."/>
            <person name="Haas B."/>
            <person name="Abouelleil A."/>
            <person name="Allen A.W."/>
            <person name="Alvarado L."/>
            <person name="Arachchi H.M."/>
            <person name="Berlin A.M."/>
            <person name="Chapman S.B."/>
            <person name="Gainer-Dewar J."/>
            <person name="Goldberg J."/>
            <person name="Griggs A."/>
            <person name="Gujja S."/>
            <person name="Hansen M."/>
            <person name="Howarth C."/>
            <person name="Imamovic A."/>
            <person name="Ireland A."/>
            <person name="Larimer J."/>
            <person name="McCowan C."/>
            <person name="Murphy C."/>
            <person name="Pearson M."/>
            <person name="Poon T.W."/>
            <person name="Priest M."/>
            <person name="Roberts A."/>
            <person name="Saif S."/>
            <person name="Shea T."/>
            <person name="Sisk P."/>
            <person name="Sykes S."/>
            <person name="Wortman J."/>
            <person name="Nusbaum C."/>
            <person name="Birren B."/>
        </authorList>
    </citation>
    <scope>NUCLEOTIDE SEQUENCE [LARGE SCALE GENOMIC DNA]</scope>
    <source>
        <strain evidence="8">dnLKV9</strain>
    </source>
</reference>
<sequence>MSKTLVLAKFKQGDESAFTFLYEHYWRKVYRFSEIYLTDKDEIKEVVQDVFIKLWESRAQINENKDIDGLLFIMTRNVIFDYFRKSLNKVTMKLTAFEVAEKIAIPGEDFETKDLLEYIWKLVSLLPPRQQEVFTMSRKHQMTNKEIAEQLSITEKAVERNLYLSLKFIKKNLNLFILFMIQL</sequence>
<dbReference type="Proteomes" id="UP000014207">
    <property type="component" value="Unassembled WGS sequence"/>
</dbReference>
<dbReference type="PATRIC" id="fig|1235785.3.peg.4825"/>
<dbReference type="RefSeq" id="WP_016269897.1">
    <property type="nucleotide sequence ID" value="NZ_KE159463.1"/>
</dbReference>
<dbReference type="Gene3D" id="1.10.1740.10">
    <property type="match status" value="1"/>
</dbReference>
<dbReference type="Pfam" id="PF08281">
    <property type="entry name" value="Sigma70_r4_2"/>
    <property type="match status" value="1"/>
</dbReference>
<dbReference type="PANTHER" id="PTHR43133">
    <property type="entry name" value="RNA POLYMERASE ECF-TYPE SIGMA FACTO"/>
    <property type="match status" value="1"/>
</dbReference>
<comment type="caution">
    <text evidence="7">The sequence shown here is derived from an EMBL/GenBank/DDBJ whole genome shotgun (WGS) entry which is preliminary data.</text>
</comment>
<dbReference type="PANTHER" id="PTHR43133:SF46">
    <property type="entry name" value="RNA POLYMERASE SIGMA-70 FACTOR ECF SUBFAMILY"/>
    <property type="match status" value="1"/>
</dbReference>
<dbReference type="GO" id="GO:0016987">
    <property type="term" value="F:sigma factor activity"/>
    <property type="evidence" value="ECO:0007669"/>
    <property type="project" value="UniProtKB-KW"/>
</dbReference>
<organism evidence="7 8">
    <name type="scientific">Bacteroides thetaiotaomicron dnLKV9</name>
    <dbReference type="NCBI Taxonomy" id="1235785"/>
    <lineage>
        <taxon>Bacteria</taxon>
        <taxon>Pseudomonadati</taxon>
        <taxon>Bacteroidota</taxon>
        <taxon>Bacteroidia</taxon>
        <taxon>Bacteroidales</taxon>
        <taxon>Bacteroidaceae</taxon>
        <taxon>Bacteroides</taxon>
    </lineage>
</organism>
<protein>
    <submittedName>
        <fullName evidence="7">RNA polymerase sigma-70 factor, expansion family 1</fullName>
    </submittedName>
</protein>
<comment type="similarity">
    <text evidence="1">Belongs to the sigma-70 factor family. ECF subfamily.</text>
</comment>
<dbReference type="NCBIfam" id="TIGR02937">
    <property type="entry name" value="sigma70-ECF"/>
    <property type="match status" value="1"/>
</dbReference>
<evidence type="ECO:0000256" key="4">
    <source>
        <dbReference type="ARBA" id="ARBA00023163"/>
    </source>
</evidence>
<feature type="domain" description="RNA polymerase sigma-70 region 2" evidence="5">
    <location>
        <begin position="21"/>
        <end position="85"/>
    </location>
</feature>
<dbReference type="GO" id="GO:0003677">
    <property type="term" value="F:DNA binding"/>
    <property type="evidence" value="ECO:0007669"/>
    <property type="project" value="InterPro"/>
</dbReference>
<dbReference type="InterPro" id="IPR007627">
    <property type="entry name" value="RNA_pol_sigma70_r2"/>
</dbReference>
<dbReference type="AlphaFoldDB" id="R9GYX0"/>
<evidence type="ECO:0000313" key="8">
    <source>
        <dbReference type="Proteomes" id="UP000014207"/>
    </source>
</evidence>
<dbReference type="GO" id="GO:0006352">
    <property type="term" value="P:DNA-templated transcription initiation"/>
    <property type="evidence" value="ECO:0007669"/>
    <property type="project" value="InterPro"/>
</dbReference>
<evidence type="ECO:0000259" key="6">
    <source>
        <dbReference type="Pfam" id="PF08281"/>
    </source>
</evidence>
<dbReference type="EMBL" id="ASSM01000019">
    <property type="protein sequence ID" value="EOR96873.1"/>
    <property type="molecule type" value="Genomic_DNA"/>
</dbReference>
<accession>R9GYX0</accession>
<keyword evidence="4" id="KW-0804">Transcription</keyword>
<feature type="domain" description="RNA polymerase sigma factor 70 region 4 type 2" evidence="6">
    <location>
        <begin position="117"/>
        <end position="168"/>
    </location>
</feature>
<keyword evidence="2" id="KW-0805">Transcription regulation</keyword>
<dbReference type="InterPro" id="IPR013324">
    <property type="entry name" value="RNA_pol_sigma_r3/r4-like"/>
</dbReference>
<evidence type="ECO:0000256" key="2">
    <source>
        <dbReference type="ARBA" id="ARBA00023015"/>
    </source>
</evidence>
<dbReference type="InterPro" id="IPR039425">
    <property type="entry name" value="RNA_pol_sigma-70-like"/>
</dbReference>
<dbReference type="InterPro" id="IPR013249">
    <property type="entry name" value="RNA_pol_sigma70_r4_t2"/>
</dbReference>
<gene>
    <name evidence="7" type="ORF">C799_04795</name>
</gene>
<dbReference type="InterPro" id="IPR014284">
    <property type="entry name" value="RNA_pol_sigma-70_dom"/>
</dbReference>